<dbReference type="Gene3D" id="3.30.70.360">
    <property type="match status" value="1"/>
</dbReference>
<dbReference type="GO" id="GO:0046872">
    <property type="term" value="F:metal ion binding"/>
    <property type="evidence" value="ECO:0007669"/>
    <property type="project" value="UniProtKB-KW"/>
</dbReference>
<dbReference type="InParanoid" id="A0A0V0Q7E4"/>
<dbReference type="GO" id="GO:0006508">
    <property type="term" value="P:proteolysis"/>
    <property type="evidence" value="ECO:0007669"/>
    <property type="project" value="UniProtKB-KW"/>
</dbReference>
<keyword evidence="3" id="KW-0378">Hydrolase</keyword>
<dbReference type="OrthoDB" id="7832001at2759"/>
<keyword evidence="5" id="KW-1185">Reference proteome</keyword>
<keyword evidence="1" id="KW-0645">Protease</keyword>
<dbReference type="Gene3D" id="3.40.630.10">
    <property type="entry name" value="Zn peptidases"/>
    <property type="match status" value="1"/>
</dbReference>
<evidence type="ECO:0000256" key="1">
    <source>
        <dbReference type="ARBA" id="ARBA00022670"/>
    </source>
</evidence>
<sequence length="471" mass="52510">MAESLKQTKETVYQEFDNNALPALLDYVRIPNLSQMFDPEWNTNGLLDKAAEHIKNWIIKQGIKGTKVEILREDQKAPLIFVEIDRTDSGDDTVLFYGHYDKQPHFLPWKEGLSPIDPVIIDGKLYGRGCADDGYSAFSATLCVKVNQMLGKKHPRICMMIEGAEESSSANFLYYLEKLQSRVGKPKLVVCLDSGAGDYETMWLTDSLRGNIKGELKVKVLNEGVHSGDASGIVPDSFRILRDLLDRVENPKTGEINEIFQVDIPPNRYAQVYDVVKILDKTIVDQYPFINKDMKPVTENLLQSYLNRTWRAQLAIVGVDGLPSCANAGNVLRPETSIRFSLRLPPTCKGPEVAPKLKELLEKDAPYGCEVTCDILSAMSGFNSPDLDKEIQTSLQSACQSYFGKPYLCQGEGGSIPLMNLFNEKWPGVQFIVTGVLGPNSNAHGPNEMLHLDFCKKLTCCLTQMLGDMAV</sequence>
<evidence type="ECO:0000256" key="2">
    <source>
        <dbReference type="ARBA" id="ARBA00022723"/>
    </source>
</evidence>
<name>A0A0V0Q7E4_PSEPJ</name>
<gene>
    <name evidence="4" type="ORF">PPERSA_02972</name>
</gene>
<dbReference type="PANTHER" id="PTHR43270">
    <property type="entry name" value="BETA-ALA-HIS DIPEPTIDASE"/>
    <property type="match status" value="1"/>
</dbReference>
<dbReference type="Pfam" id="PF01546">
    <property type="entry name" value="Peptidase_M20"/>
    <property type="match status" value="1"/>
</dbReference>
<dbReference type="AlphaFoldDB" id="A0A0V0Q7E4"/>
<accession>A0A0V0Q7E4</accession>
<dbReference type="SUPFAM" id="SSF53187">
    <property type="entry name" value="Zn-dependent exopeptidases"/>
    <property type="match status" value="1"/>
</dbReference>
<dbReference type="OMA" id="RTPVIYM"/>
<dbReference type="Proteomes" id="UP000054937">
    <property type="component" value="Unassembled WGS sequence"/>
</dbReference>
<dbReference type="EMBL" id="LDAU01000282">
    <property type="protein sequence ID" value="KRW98085.1"/>
    <property type="molecule type" value="Genomic_DNA"/>
</dbReference>
<dbReference type="InterPro" id="IPR051458">
    <property type="entry name" value="Cyt/Met_Dipeptidase"/>
</dbReference>
<evidence type="ECO:0000313" key="5">
    <source>
        <dbReference type="Proteomes" id="UP000054937"/>
    </source>
</evidence>
<dbReference type="GO" id="GO:0008233">
    <property type="term" value="F:peptidase activity"/>
    <property type="evidence" value="ECO:0007669"/>
    <property type="project" value="UniProtKB-KW"/>
</dbReference>
<comment type="caution">
    <text evidence="4">The sequence shown here is derived from an EMBL/GenBank/DDBJ whole genome shotgun (WGS) entry which is preliminary data.</text>
</comment>
<dbReference type="InterPro" id="IPR002933">
    <property type="entry name" value="Peptidase_M20"/>
</dbReference>
<reference evidence="4 5" key="1">
    <citation type="journal article" date="2015" name="Sci. Rep.">
        <title>Genome of the facultative scuticociliatosis pathogen Pseudocohnilembus persalinus provides insight into its virulence through horizontal gene transfer.</title>
        <authorList>
            <person name="Xiong J."/>
            <person name="Wang G."/>
            <person name="Cheng J."/>
            <person name="Tian M."/>
            <person name="Pan X."/>
            <person name="Warren A."/>
            <person name="Jiang C."/>
            <person name="Yuan D."/>
            <person name="Miao W."/>
        </authorList>
    </citation>
    <scope>NUCLEOTIDE SEQUENCE [LARGE SCALE GENOMIC DNA]</scope>
    <source>
        <strain evidence="4">36N120E</strain>
    </source>
</reference>
<evidence type="ECO:0000256" key="3">
    <source>
        <dbReference type="ARBA" id="ARBA00022801"/>
    </source>
</evidence>
<protein>
    <submittedName>
        <fullName evidence="4">Uncharacterized protein</fullName>
    </submittedName>
</protein>
<dbReference type="PANTHER" id="PTHR43270:SF4">
    <property type="entry name" value="CARNOSINE DIPEPTIDASE 2, ISOFORM A"/>
    <property type="match status" value="1"/>
</dbReference>
<keyword evidence="2" id="KW-0479">Metal-binding</keyword>
<evidence type="ECO:0000313" key="4">
    <source>
        <dbReference type="EMBL" id="KRW98085.1"/>
    </source>
</evidence>
<proteinExistence type="predicted"/>
<organism evidence="4 5">
    <name type="scientific">Pseudocohnilembus persalinus</name>
    <name type="common">Ciliate</name>
    <dbReference type="NCBI Taxonomy" id="266149"/>
    <lineage>
        <taxon>Eukaryota</taxon>
        <taxon>Sar</taxon>
        <taxon>Alveolata</taxon>
        <taxon>Ciliophora</taxon>
        <taxon>Intramacronucleata</taxon>
        <taxon>Oligohymenophorea</taxon>
        <taxon>Scuticociliatia</taxon>
        <taxon>Philasterida</taxon>
        <taxon>Pseudocohnilembidae</taxon>
        <taxon>Pseudocohnilembus</taxon>
    </lineage>
</organism>